<organism evidence="2 3">
    <name type="scientific">Pelobium manganitolerans</name>
    <dbReference type="NCBI Taxonomy" id="1842495"/>
    <lineage>
        <taxon>Bacteria</taxon>
        <taxon>Pseudomonadati</taxon>
        <taxon>Bacteroidota</taxon>
        <taxon>Sphingobacteriia</taxon>
        <taxon>Sphingobacteriales</taxon>
        <taxon>Sphingobacteriaceae</taxon>
        <taxon>Pelobium</taxon>
    </lineage>
</organism>
<feature type="domain" description="KAP NTPase" evidence="1">
    <location>
        <begin position="15"/>
        <end position="392"/>
    </location>
</feature>
<dbReference type="InterPro" id="IPR027417">
    <property type="entry name" value="P-loop_NTPase"/>
</dbReference>
<name>A0A419S4V6_9SPHI</name>
<accession>A0A419S4V6</accession>
<evidence type="ECO:0000313" key="3">
    <source>
        <dbReference type="Proteomes" id="UP000283433"/>
    </source>
</evidence>
<dbReference type="OrthoDB" id="88903at2"/>
<dbReference type="InterPro" id="IPR011646">
    <property type="entry name" value="KAP_P-loop"/>
</dbReference>
<protein>
    <recommendedName>
        <fullName evidence="1">KAP NTPase domain-containing protein</fullName>
    </recommendedName>
</protein>
<reference evidence="2 3" key="1">
    <citation type="submission" date="2016-07" db="EMBL/GenBank/DDBJ databases">
        <title>Genome of Pelobium manganitolerans.</title>
        <authorList>
            <person name="Wu S."/>
            <person name="Wang G."/>
        </authorList>
    </citation>
    <scope>NUCLEOTIDE SEQUENCE [LARGE SCALE GENOMIC DNA]</scope>
    <source>
        <strain evidence="2 3">YS-25</strain>
    </source>
</reference>
<dbReference type="AlphaFoldDB" id="A0A419S4V6"/>
<dbReference type="Pfam" id="PF07693">
    <property type="entry name" value="KAP_NTPase"/>
    <property type="match status" value="1"/>
</dbReference>
<dbReference type="PANTHER" id="PTHR22674:SF6">
    <property type="entry name" value="NTPASE KAP FAMILY P-LOOP DOMAIN-CONTAINING PROTEIN 1"/>
    <property type="match status" value="1"/>
</dbReference>
<dbReference type="Proteomes" id="UP000283433">
    <property type="component" value="Unassembled WGS sequence"/>
</dbReference>
<dbReference type="Gene3D" id="3.40.50.300">
    <property type="entry name" value="P-loop containing nucleotide triphosphate hydrolases"/>
    <property type="match status" value="1"/>
</dbReference>
<gene>
    <name evidence="2" type="ORF">BCY91_06425</name>
</gene>
<dbReference type="RefSeq" id="WP_120182022.1">
    <property type="nucleotide sequence ID" value="NZ_MBTA01000025.1"/>
</dbReference>
<keyword evidence="3" id="KW-1185">Reference proteome</keyword>
<dbReference type="EMBL" id="MBTA01000025">
    <property type="protein sequence ID" value="RKD15152.1"/>
    <property type="molecule type" value="Genomic_DNA"/>
</dbReference>
<dbReference type="SUPFAM" id="SSF52540">
    <property type="entry name" value="P-loop containing nucleoside triphosphate hydrolases"/>
    <property type="match status" value="1"/>
</dbReference>
<comment type="caution">
    <text evidence="2">The sequence shown here is derived from an EMBL/GenBank/DDBJ whole genome shotgun (WGS) entry which is preliminary data.</text>
</comment>
<dbReference type="PANTHER" id="PTHR22674">
    <property type="entry name" value="NTPASE, KAP FAMILY P-LOOP DOMAIN-CONTAINING 1"/>
    <property type="match status" value="1"/>
</dbReference>
<sequence length="636" mass="72562">MWADNETSEDLLGFKVHADLLINVINDDTVLPVTIGVFGDWGSGKSSILQIIKSEFDKEENKDTLCIYFNGWTFEGYDDAKAALLNAILKDLEDNKKLSEEVKQTVKEKAKKLWKSIDWMRGAGMVMKNIALPAVSAYFTGGLSLIPFAAQKLSEWEIDSPEKLIAKLQSEEGAGVFKALTKEQQEREDKTNAVADFRKDFDDLLTATKFKKLVVIIDDLDRCTPDRIIDNLEAVKLFLNVSKTAFVVGADPRIVKHAIEYRYKQKGKIVDTDDADIVKDYLEKLIQIPYNLPKLSDSEVETYISLLICKRELPQENFKKIHEFFTTFRQRDRYSVCGFAAMKDSIDEAHRDKILQSLVSIPALVPIITQTLSGNPRQIKRFLNTLTLRQRLATVANIHGFNTAILAKLMVLEYSNTEITLFKQLYDWQVDQKGIPKEIKQLETIVKENPDPLKAKQEIEKVDELKKWSSARIVNWLKVEPILSDIDLSDYFWLSRDRIASTIPGASLIPTVVKNLYQKMDSESMTDAVTKKIISSEVLILSEFERNSFLEFSSQMLIRHPKKKRSYDIFHLMIDSKVENAEITYANALDFISANDIPPAIGVALKRYEGINVIKNYIENKLNKVESTAKKAYKTK</sequence>
<proteinExistence type="predicted"/>
<dbReference type="InterPro" id="IPR052754">
    <property type="entry name" value="NTPase_KAP_P-loop"/>
</dbReference>
<evidence type="ECO:0000313" key="2">
    <source>
        <dbReference type="EMBL" id="RKD15152.1"/>
    </source>
</evidence>
<evidence type="ECO:0000259" key="1">
    <source>
        <dbReference type="Pfam" id="PF07693"/>
    </source>
</evidence>